<keyword evidence="2" id="KW-1185">Reference proteome</keyword>
<evidence type="ECO:0000313" key="2">
    <source>
        <dbReference type="Proteomes" id="UP000295334"/>
    </source>
</evidence>
<sequence length="77" mass="8770">MDHKKLIQLELETLKDMYANAATILKQALLDGADWDALQEYRHDVTELEIALYKKLRMAGGNPAENQNRASTEPELN</sequence>
<dbReference type="RefSeq" id="WP_131446647.1">
    <property type="nucleotide sequence ID" value="NZ_SJZI01000002.1"/>
</dbReference>
<dbReference type="EMBL" id="SJZI01000002">
    <property type="protein sequence ID" value="TCJ19376.1"/>
    <property type="molecule type" value="Genomic_DNA"/>
</dbReference>
<protein>
    <submittedName>
        <fullName evidence="1">Uncharacterized protein</fullName>
    </submittedName>
</protein>
<gene>
    <name evidence="1" type="ORF">EPD60_02890</name>
</gene>
<dbReference type="OrthoDB" id="9893883at2"/>
<name>A0A4R1BQ23_9BACT</name>
<dbReference type="AlphaFoldDB" id="A0A4R1BQ23"/>
<accession>A0A4R1BQ23</accession>
<evidence type="ECO:0000313" key="1">
    <source>
        <dbReference type="EMBL" id="TCJ19376.1"/>
    </source>
</evidence>
<dbReference type="Proteomes" id="UP000295334">
    <property type="component" value="Unassembled WGS sequence"/>
</dbReference>
<reference evidence="1 2" key="1">
    <citation type="submission" date="2019-03" db="EMBL/GenBank/DDBJ databases">
        <authorList>
            <person name="Kim M.K.M."/>
        </authorList>
    </citation>
    <scope>NUCLEOTIDE SEQUENCE [LARGE SCALE GENOMIC DNA]</scope>
    <source>
        <strain evidence="1 2">17J68-12</strain>
    </source>
</reference>
<comment type="caution">
    <text evidence="1">The sequence shown here is derived from an EMBL/GenBank/DDBJ whole genome shotgun (WGS) entry which is preliminary data.</text>
</comment>
<proteinExistence type="predicted"/>
<organism evidence="1 2">
    <name type="scientific">Flaviaesturariibacter flavus</name>
    <dbReference type="NCBI Taxonomy" id="2502780"/>
    <lineage>
        <taxon>Bacteria</taxon>
        <taxon>Pseudomonadati</taxon>
        <taxon>Bacteroidota</taxon>
        <taxon>Chitinophagia</taxon>
        <taxon>Chitinophagales</taxon>
        <taxon>Chitinophagaceae</taxon>
        <taxon>Flaviaestuariibacter</taxon>
    </lineage>
</organism>